<dbReference type="GO" id="GO:0004112">
    <property type="term" value="F:cyclic-nucleotide phosphodiesterase activity"/>
    <property type="evidence" value="ECO:0007669"/>
    <property type="project" value="InterPro"/>
</dbReference>
<dbReference type="InterPro" id="IPR004843">
    <property type="entry name" value="Calcineurin-like_PHP"/>
</dbReference>
<evidence type="ECO:0000256" key="3">
    <source>
        <dbReference type="ARBA" id="ARBA00023004"/>
    </source>
</evidence>
<evidence type="ECO:0000256" key="1">
    <source>
        <dbReference type="ARBA" id="ARBA00022723"/>
    </source>
</evidence>
<dbReference type="InterPro" id="IPR029052">
    <property type="entry name" value="Metallo-depent_PP-like"/>
</dbReference>
<feature type="domain" description="Calcineurin-like phosphoesterase" evidence="5">
    <location>
        <begin position="14"/>
        <end position="208"/>
    </location>
</feature>
<dbReference type="RefSeq" id="WP_149325969.1">
    <property type="nucleotide sequence ID" value="NZ_CP043504.1"/>
</dbReference>
<comment type="similarity">
    <text evidence="4">Belongs to the cyclic nucleotide phosphodiesterase class-III family.</text>
</comment>
<dbReference type="InterPro" id="IPR026575">
    <property type="entry name" value="GpdQ/CpdA-like"/>
</dbReference>
<dbReference type="Pfam" id="PF00149">
    <property type="entry name" value="Metallophos"/>
    <property type="match status" value="1"/>
</dbReference>
<keyword evidence="7" id="KW-1185">Reference proteome</keyword>
<sequence length="311" mass="32865">MVQLGQHAPPVHVIAHVSDTHLLGGGRPLYGAVDTDAHVARAFAQLERSGVRPEAIVITGDLADLGEPDAYERLKALVEPAAARMGSQVIWVMGNHDERGPFASILLGEEASGAPQDRVYDVGGLRIIALDSTVPGYHHGDLVPEQLDWLRAELATPAPHGTLLALHHPPIPSPVELMAIIELDHQAELAEVVRGSDVRGVLAGHLHYSTSGTFAGVPVSVAAATCYTIDASAEPGTLAGIDRGQTFNLVNVYADQVVHAIVPISDAPRVSGFSGAFLEALARMSAEERREAFSSKTSTFSLAEVERSGRG</sequence>
<organism evidence="6 7">
    <name type="scientific">Protaetiibacter larvae</name>
    <dbReference type="NCBI Taxonomy" id="2592654"/>
    <lineage>
        <taxon>Bacteria</taxon>
        <taxon>Bacillati</taxon>
        <taxon>Actinomycetota</taxon>
        <taxon>Actinomycetes</taxon>
        <taxon>Micrococcales</taxon>
        <taxon>Microbacteriaceae</taxon>
        <taxon>Protaetiibacter</taxon>
    </lineage>
</organism>
<dbReference type="AlphaFoldDB" id="A0A5C1YCI8"/>
<evidence type="ECO:0000259" key="5">
    <source>
        <dbReference type="Pfam" id="PF00149"/>
    </source>
</evidence>
<evidence type="ECO:0000256" key="4">
    <source>
        <dbReference type="ARBA" id="ARBA00025742"/>
    </source>
</evidence>
<dbReference type="PANTHER" id="PTHR42988:SF2">
    <property type="entry name" value="CYCLIC NUCLEOTIDE PHOSPHODIESTERASE CBUA0032-RELATED"/>
    <property type="match status" value="1"/>
</dbReference>
<reference evidence="6 7" key="1">
    <citation type="submission" date="2019-09" db="EMBL/GenBank/DDBJ databases">
        <title>Genome sequencing of strain KACC 19322.</title>
        <authorList>
            <person name="Heo J."/>
            <person name="Kim S.-J."/>
            <person name="Kim J.-S."/>
            <person name="Hong S.-B."/>
            <person name="Kwon S.-W."/>
        </authorList>
    </citation>
    <scope>NUCLEOTIDE SEQUENCE [LARGE SCALE GENOMIC DNA]</scope>
    <source>
        <strain evidence="6 7">KACC 19322</strain>
    </source>
</reference>
<name>A0A5C1YCI8_9MICO</name>
<protein>
    <submittedName>
        <fullName evidence="6">Phosphodiesterase</fullName>
    </submittedName>
</protein>
<dbReference type="PANTHER" id="PTHR42988">
    <property type="entry name" value="PHOSPHOHYDROLASE"/>
    <property type="match status" value="1"/>
</dbReference>
<dbReference type="EMBL" id="CP043504">
    <property type="protein sequence ID" value="QEO10552.1"/>
    <property type="molecule type" value="Genomic_DNA"/>
</dbReference>
<dbReference type="OrthoDB" id="5241795at2"/>
<keyword evidence="2" id="KW-0378">Hydrolase</keyword>
<dbReference type="GO" id="GO:0046872">
    <property type="term" value="F:metal ion binding"/>
    <property type="evidence" value="ECO:0007669"/>
    <property type="project" value="UniProtKB-KW"/>
</dbReference>
<evidence type="ECO:0000313" key="7">
    <source>
        <dbReference type="Proteomes" id="UP000322159"/>
    </source>
</evidence>
<dbReference type="SUPFAM" id="SSF56300">
    <property type="entry name" value="Metallo-dependent phosphatases"/>
    <property type="match status" value="1"/>
</dbReference>
<dbReference type="Gene3D" id="3.60.21.10">
    <property type="match status" value="1"/>
</dbReference>
<dbReference type="InterPro" id="IPR050884">
    <property type="entry name" value="CNP_phosphodiesterase-III"/>
</dbReference>
<accession>A0A5C1YCI8</accession>
<dbReference type="CDD" id="cd07402">
    <property type="entry name" value="MPP_GpdQ"/>
    <property type="match status" value="1"/>
</dbReference>
<proteinExistence type="inferred from homology"/>
<keyword evidence="3" id="KW-0408">Iron</keyword>
<keyword evidence="1" id="KW-0479">Metal-binding</keyword>
<evidence type="ECO:0000256" key="2">
    <source>
        <dbReference type="ARBA" id="ARBA00022801"/>
    </source>
</evidence>
<evidence type="ECO:0000313" key="6">
    <source>
        <dbReference type="EMBL" id="QEO10552.1"/>
    </source>
</evidence>
<dbReference type="KEGG" id="lyk:FLP23_11405"/>
<dbReference type="Proteomes" id="UP000322159">
    <property type="component" value="Chromosome"/>
</dbReference>
<gene>
    <name evidence="6" type="ORF">FLP23_11405</name>
</gene>